<protein>
    <recommendedName>
        <fullName evidence="1">GH18 domain-containing protein</fullName>
    </recommendedName>
</protein>
<dbReference type="OrthoDB" id="73875at2759"/>
<dbReference type="EMBL" id="RBNI01017292">
    <property type="protein sequence ID" value="RUP04300.1"/>
    <property type="molecule type" value="Genomic_DNA"/>
</dbReference>
<sequence length="106" mass="11393">MAACAAARATFVKSAIQFAQTYGFDGLDIPVAADKVNAVHLFADLRAAAPANFLISLASPAIGDNLNGYDLGGIAKYGVYRFQEIHLRCRSPLIQLLIININPHYS</sequence>
<dbReference type="InterPro" id="IPR050314">
    <property type="entry name" value="Glycosyl_Hydrlase_18"/>
</dbReference>
<dbReference type="PANTHER" id="PTHR11177">
    <property type="entry name" value="CHITINASE"/>
    <property type="match status" value="1"/>
</dbReference>
<dbReference type="GO" id="GO:0004568">
    <property type="term" value="F:chitinase activity"/>
    <property type="evidence" value="ECO:0007669"/>
    <property type="project" value="TreeGrafter"/>
</dbReference>
<evidence type="ECO:0000259" key="1">
    <source>
        <dbReference type="PROSITE" id="PS51910"/>
    </source>
</evidence>
<dbReference type="GO" id="GO:0006032">
    <property type="term" value="P:chitin catabolic process"/>
    <property type="evidence" value="ECO:0007669"/>
    <property type="project" value="TreeGrafter"/>
</dbReference>
<dbReference type="GO" id="GO:0008061">
    <property type="term" value="F:chitin binding"/>
    <property type="evidence" value="ECO:0007669"/>
    <property type="project" value="TreeGrafter"/>
</dbReference>
<comment type="caution">
    <text evidence="2">The sequence shown here is derived from an EMBL/GenBank/DDBJ whole genome shotgun (WGS) entry which is preliminary data.</text>
</comment>
<dbReference type="PANTHER" id="PTHR11177:SF317">
    <property type="entry name" value="CHITINASE 12-RELATED"/>
    <property type="match status" value="1"/>
</dbReference>
<accession>A0A433ANI4</accession>
<dbReference type="Proteomes" id="UP000268093">
    <property type="component" value="Unassembled WGS sequence"/>
</dbReference>
<organism evidence="2 3">
    <name type="scientific">Jimgerdemannia flammicorona</name>
    <dbReference type="NCBI Taxonomy" id="994334"/>
    <lineage>
        <taxon>Eukaryota</taxon>
        <taxon>Fungi</taxon>
        <taxon>Fungi incertae sedis</taxon>
        <taxon>Mucoromycota</taxon>
        <taxon>Mucoromycotina</taxon>
        <taxon>Endogonomycetes</taxon>
        <taxon>Endogonales</taxon>
        <taxon>Endogonaceae</taxon>
        <taxon>Jimgerdemannia</taxon>
    </lineage>
</organism>
<dbReference type="SUPFAM" id="SSF51445">
    <property type="entry name" value="(Trans)glycosidases"/>
    <property type="match status" value="1"/>
</dbReference>
<dbReference type="AlphaFoldDB" id="A0A433ANI4"/>
<dbReference type="PROSITE" id="PS51910">
    <property type="entry name" value="GH18_2"/>
    <property type="match status" value="1"/>
</dbReference>
<dbReference type="GO" id="GO:0005975">
    <property type="term" value="P:carbohydrate metabolic process"/>
    <property type="evidence" value="ECO:0007669"/>
    <property type="project" value="InterPro"/>
</dbReference>
<evidence type="ECO:0000313" key="2">
    <source>
        <dbReference type="EMBL" id="RUP04300.1"/>
    </source>
</evidence>
<gene>
    <name evidence="2" type="ORF">BC936DRAFT_140548</name>
</gene>
<dbReference type="InterPro" id="IPR001223">
    <property type="entry name" value="Glyco_hydro18_cat"/>
</dbReference>
<feature type="domain" description="GH18" evidence="1">
    <location>
        <begin position="1"/>
        <end position="106"/>
    </location>
</feature>
<dbReference type="GO" id="GO:0005576">
    <property type="term" value="C:extracellular region"/>
    <property type="evidence" value="ECO:0007669"/>
    <property type="project" value="TreeGrafter"/>
</dbReference>
<name>A0A433ANI4_9FUNG</name>
<keyword evidence="3" id="KW-1185">Reference proteome</keyword>
<proteinExistence type="predicted"/>
<evidence type="ECO:0000313" key="3">
    <source>
        <dbReference type="Proteomes" id="UP000268093"/>
    </source>
</evidence>
<reference evidence="2 3" key="1">
    <citation type="journal article" date="2018" name="New Phytol.">
        <title>Phylogenomics of Endogonaceae and evolution of mycorrhizas within Mucoromycota.</title>
        <authorList>
            <person name="Chang Y."/>
            <person name="Desiro A."/>
            <person name="Na H."/>
            <person name="Sandor L."/>
            <person name="Lipzen A."/>
            <person name="Clum A."/>
            <person name="Barry K."/>
            <person name="Grigoriev I.V."/>
            <person name="Martin F.M."/>
            <person name="Stajich J.E."/>
            <person name="Smith M.E."/>
            <person name="Bonito G."/>
            <person name="Spatafora J.W."/>
        </authorList>
    </citation>
    <scope>NUCLEOTIDE SEQUENCE [LARGE SCALE GENOMIC DNA]</scope>
    <source>
        <strain evidence="2 3">GMNB39</strain>
    </source>
</reference>
<dbReference type="InterPro" id="IPR017853">
    <property type="entry name" value="GH"/>
</dbReference>
<dbReference type="Gene3D" id="3.20.20.80">
    <property type="entry name" value="Glycosidases"/>
    <property type="match status" value="1"/>
</dbReference>
<dbReference type="Pfam" id="PF00704">
    <property type="entry name" value="Glyco_hydro_18"/>
    <property type="match status" value="1"/>
</dbReference>